<dbReference type="RefSeq" id="WP_112146177.1">
    <property type="nucleotide sequence ID" value="NZ_PGTO01000013.1"/>
</dbReference>
<gene>
    <name evidence="3" type="ORF">CU669_15120</name>
</gene>
<organism evidence="3 4">
    <name type="scientific">Paramagnetospirillum kuznetsovii</name>
    <dbReference type="NCBI Taxonomy" id="2053833"/>
    <lineage>
        <taxon>Bacteria</taxon>
        <taxon>Pseudomonadati</taxon>
        <taxon>Pseudomonadota</taxon>
        <taxon>Alphaproteobacteria</taxon>
        <taxon>Rhodospirillales</taxon>
        <taxon>Magnetospirillaceae</taxon>
        <taxon>Paramagnetospirillum</taxon>
    </lineage>
</organism>
<dbReference type="EMBL" id="PGTO01000013">
    <property type="protein sequence ID" value="RAU21085.1"/>
    <property type="molecule type" value="Genomic_DNA"/>
</dbReference>
<dbReference type="OrthoDB" id="7271057at2"/>
<dbReference type="AlphaFoldDB" id="A0A364NW06"/>
<feature type="region of interest" description="Disordered" evidence="1">
    <location>
        <begin position="1"/>
        <end position="22"/>
    </location>
</feature>
<feature type="domain" description="Bbp19-like phage" evidence="2">
    <location>
        <begin position="34"/>
        <end position="95"/>
    </location>
</feature>
<accession>A0A364NW06</accession>
<dbReference type="Pfam" id="PF25181">
    <property type="entry name" value="Phage_Bbp19"/>
    <property type="match status" value="1"/>
</dbReference>
<evidence type="ECO:0000313" key="4">
    <source>
        <dbReference type="Proteomes" id="UP000251075"/>
    </source>
</evidence>
<sequence>MSDDAFNAADPEKVQARTKTEKQKAYARDRAFLALMNTQDGRAWVWNILSGCQVYGTSFHPSNAQTAFNEGKRNVGLILMADVHRLCPDLYPLMVKEANGG</sequence>
<evidence type="ECO:0000259" key="2">
    <source>
        <dbReference type="Pfam" id="PF25181"/>
    </source>
</evidence>
<dbReference type="Proteomes" id="UP000251075">
    <property type="component" value="Unassembled WGS sequence"/>
</dbReference>
<protein>
    <recommendedName>
        <fullName evidence="2">Bbp19-like phage domain-containing protein</fullName>
    </recommendedName>
</protein>
<name>A0A364NW06_9PROT</name>
<evidence type="ECO:0000256" key="1">
    <source>
        <dbReference type="SAM" id="MobiDB-lite"/>
    </source>
</evidence>
<comment type="caution">
    <text evidence="3">The sequence shown here is derived from an EMBL/GenBank/DDBJ whole genome shotgun (WGS) entry which is preliminary data.</text>
</comment>
<feature type="compositionally biased region" description="Basic and acidic residues" evidence="1">
    <location>
        <begin position="10"/>
        <end position="22"/>
    </location>
</feature>
<evidence type="ECO:0000313" key="3">
    <source>
        <dbReference type="EMBL" id="RAU21085.1"/>
    </source>
</evidence>
<reference evidence="3 4" key="1">
    <citation type="submission" date="2017-11" db="EMBL/GenBank/DDBJ databases">
        <title>Draft genome sequence of magnetotactic bacterium Magnetospirillum kuznetsovii LBB-42.</title>
        <authorList>
            <person name="Grouzdev D.S."/>
            <person name="Rysina M.S."/>
            <person name="Baslerov R.V."/>
            <person name="Koziaeva V."/>
        </authorList>
    </citation>
    <scope>NUCLEOTIDE SEQUENCE [LARGE SCALE GENOMIC DNA]</scope>
    <source>
        <strain evidence="3 4">LBB-42</strain>
    </source>
</reference>
<proteinExistence type="predicted"/>
<dbReference type="InterPro" id="IPR057447">
    <property type="entry name" value="Bbp19-like_phage"/>
</dbReference>
<keyword evidence="4" id="KW-1185">Reference proteome</keyword>